<protein>
    <submittedName>
        <fullName evidence="1">Uncharacterized protein</fullName>
    </submittedName>
</protein>
<evidence type="ECO:0000313" key="2">
    <source>
        <dbReference type="Proteomes" id="UP000836387"/>
    </source>
</evidence>
<sequence>MRSVLVLYNIIYQLIQRFSLAMIATASVRLGKIARHVEEDLAVTFGHLKSSFTGFGESVLPFQLARFFEITKLINRMAKKKAEAIIEFIHKAEPTT</sequence>
<proteinExistence type="predicted"/>
<dbReference type="EMBL" id="CADEHS020000533">
    <property type="protein sequence ID" value="CAG9953678.1"/>
    <property type="molecule type" value="Genomic_DNA"/>
</dbReference>
<evidence type="ECO:0000313" key="1">
    <source>
        <dbReference type="EMBL" id="CAG9953678.1"/>
    </source>
</evidence>
<name>A0ACA9UKQ5_BIOOC</name>
<organism evidence="1 2">
    <name type="scientific">Clonostachys rosea f. rosea IK726</name>
    <dbReference type="NCBI Taxonomy" id="1349383"/>
    <lineage>
        <taxon>Eukaryota</taxon>
        <taxon>Fungi</taxon>
        <taxon>Dikarya</taxon>
        <taxon>Ascomycota</taxon>
        <taxon>Pezizomycotina</taxon>
        <taxon>Sordariomycetes</taxon>
        <taxon>Hypocreomycetidae</taxon>
        <taxon>Hypocreales</taxon>
        <taxon>Bionectriaceae</taxon>
        <taxon>Clonostachys</taxon>
    </lineage>
</organism>
<dbReference type="Proteomes" id="UP000836387">
    <property type="component" value="Unassembled WGS sequence"/>
</dbReference>
<keyword evidence="2" id="KW-1185">Reference proteome</keyword>
<reference evidence="1" key="2">
    <citation type="submission" date="2021-10" db="EMBL/GenBank/DDBJ databases">
        <authorList>
            <person name="Piombo E."/>
        </authorList>
    </citation>
    <scope>NUCLEOTIDE SEQUENCE</scope>
</reference>
<comment type="caution">
    <text evidence="1">The sequence shown here is derived from an EMBL/GenBank/DDBJ whole genome shotgun (WGS) entry which is preliminary data.</text>
</comment>
<gene>
    <name evidence="1" type="ORF">CRV2_00015048</name>
</gene>
<accession>A0ACA9UKQ5</accession>
<reference evidence="1" key="1">
    <citation type="submission" date="2020-04" db="EMBL/GenBank/DDBJ databases">
        <authorList>
            <person name="Broberg M."/>
        </authorList>
    </citation>
    <scope>NUCLEOTIDE SEQUENCE</scope>
</reference>